<dbReference type="SMR" id="A0A8T3CAI9"/>
<dbReference type="OrthoDB" id="10261701at2759"/>
<proteinExistence type="inferred from homology"/>
<organism evidence="3 4">
    <name type="scientific">Dendrobium nobile</name>
    <name type="common">Orchid</name>
    <dbReference type="NCBI Taxonomy" id="94219"/>
    <lineage>
        <taxon>Eukaryota</taxon>
        <taxon>Viridiplantae</taxon>
        <taxon>Streptophyta</taxon>
        <taxon>Embryophyta</taxon>
        <taxon>Tracheophyta</taxon>
        <taxon>Spermatophyta</taxon>
        <taxon>Magnoliopsida</taxon>
        <taxon>Liliopsida</taxon>
        <taxon>Asparagales</taxon>
        <taxon>Orchidaceae</taxon>
        <taxon>Epidendroideae</taxon>
        <taxon>Malaxideae</taxon>
        <taxon>Dendrobiinae</taxon>
        <taxon>Dendrobium</taxon>
    </lineage>
</organism>
<dbReference type="PANTHER" id="PTHR15243">
    <property type="entry name" value="SERINE/THREONINE-PROTEIN KINASE 19"/>
    <property type="match status" value="1"/>
</dbReference>
<evidence type="ECO:0000256" key="1">
    <source>
        <dbReference type="ARBA" id="ARBA00093458"/>
    </source>
</evidence>
<dbReference type="EMBL" id="JAGYWB010000001">
    <property type="protein sequence ID" value="KAI0530625.1"/>
    <property type="molecule type" value="Genomic_DNA"/>
</dbReference>
<name>A0A8T3CAI9_DENNO</name>
<comment type="similarity">
    <text evidence="1">Belongs to the STK19 family.</text>
</comment>
<dbReference type="AlphaFoldDB" id="A0A8T3CAI9"/>
<comment type="caution">
    <text evidence="3">The sequence shown here is derived from an EMBL/GenBank/DDBJ whole genome shotgun (WGS) entry which is preliminary data.</text>
</comment>
<feature type="region of interest" description="Disordered" evidence="2">
    <location>
        <begin position="1"/>
        <end position="24"/>
    </location>
</feature>
<accession>A0A8T3CAI9</accession>
<gene>
    <name evidence="3" type="ORF">KFK09_000171</name>
</gene>
<evidence type="ECO:0000313" key="4">
    <source>
        <dbReference type="Proteomes" id="UP000829196"/>
    </source>
</evidence>
<evidence type="ECO:0008006" key="5">
    <source>
        <dbReference type="Google" id="ProtNLM"/>
    </source>
</evidence>
<evidence type="ECO:0000256" key="2">
    <source>
        <dbReference type="SAM" id="MobiDB-lite"/>
    </source>
</evidence>
<keyword evidence="4" id="KW-1185">Reference proteome</keyword>
<protein>
    <recommendedName>
        <fullName evidence="5">Serine/threonine-protein kinase 19</fullName>
    </recommendedName>
</protein>
<reference evidence="3" key="1">
    <citation type="journal article" date="2022" name="Front. Genet.">
        <title>Chromosome-Scale Assembly of the Dendrobium nobile Genome Provides Insights Into the Molecular Mechanism of the Biosynthesis of the Medicinal Active Ingredient of Dendrobium.</title>
        <authorList>
            <person name="Xu Q."/>
            <person name="Niu S.-C."/>
            <person name="Li K.-L."/>
            <person name="Zheng P.-J."/>
            <person name="Zhang X.-J."/>
            <person name="Jia Y."/>
            <person name="Liu Y."/>
            <person name="Niu Y.-X."/>
            <person name="Yu L.-H."/>
            <person name="Chen D.-F."/>
            <person name="Zhang G.-Q."/>
        </authorList>
    </citation>
    <scope>NUCLEOTIDE SEQUENCE</scope>
    <source>
        <tissue evidence="3">Leaf</tissue>
    </source>
</reference>
<dbReference type="PANTHER" id="PTHR15243:SF0">
    <property type="entry name" value="SERINE_THREONINE-PROTEIN KINASE 19"/>
    <property type="match status" value="1"/>
</dbReference>
<sequence length="265" mass="30433">MAEASGKKRSRDEEASGDGEVDCDGTQGLERSLIFNDTLIALRMMRAQFPKIEKVAQQPFILQSQLYSSIKDRTQVDRDLESLKKEKILRLFKLNTGQDDHAIMFFEDYINQMDIAVKKLGARSQHGIEVFEWFKNHVIECKLDVSIDHQELLILLSAGGEVKDEDITLLINAGLLTRQMIDPNMYWFAIPYIGSVLKVLSQGRKELLSFLNRRKYKEMLLAPLEKKRLRLSPLDMRFHLRDLIGSGHLKVLQTPSGMLVRVSKD</sequence>
<dbReference type="Pfam" id="PF10494">
    <property type="entry name" value="Stk19"/>
    <property type="match status" value="1"/>
</dbReference>
<dbReference type="Proteomes" id="UP000829196">
    <property type="component" value="Unassembled WGS sequence"/>
</dbReference>
<dbReference type="InterPro" id="IPR018865">
    <property type="entry name" value="STK19-like"/>
</dbReference>
<evidence type="ECO:0000313" key="3">
    <source>
        <dbReference type="EMBL" id="KAI0530625.1"/>
    </source>
</evidence>